<feature type="transmembrane region" description="Helical" evidence="8">
    <location>
        <begin position="247"/>
        <end position="272"/>
    </location>
</feature>
<dbReference type="Gene3D" id="1.10.3720.10">
    <property type="entry name" value="MetI-like"/>
    <property type="match status" value="1"/>
</dbReference>
<dbReference type="GO" id="GO:0005886">
    <property type="term" value="C:plasma membrane"/>
    <property type="evidence" value="ECO:0007669"/>
    <property type="project" value="UniProtKB-SubCell"/>
</dbReference>
<protein>
    <submittedName>
        <fullName evidence="11">ABC transporter permease</fullName>
    </submittedName>
</protein>
<keyword evidence="3" id="KW-1003">Cell membrane</keyword>
<feature type="transmembrane region" description="Helical" evidence="8">
    <location>
        <begin position="292"/>
        <end position="313"/>
    </location>
</feature>
<comment type="similarity">
    <text evidence="8">Belongs to the binding-protein-dependent transport system permease family.</text>
</comment>
<feature type="compositionally biased region" description="Polar residues" evidence="9">
    <location>
        <begin position="1"/>
        <end position="23"/>
    </location>
</feature>
<evidence type="ECO:0000256" key="3">
    <source>
        <dbReference type="ARBA" id="ARBA00022475"/>
    </source>
</evidence>
<organism evidence="11 12">
    <name type="scientific">Pandoraea captiosa</name>
    <dbReference type="NCBI Taxonomy" id="2508302"/>
    <lineage>
        <taxon>Bacteria</taxon>
        <taxon>Pseudomonadati</taxon>
        <taxon>Pseudomonadota</taxon>
        <taxon>Betaproteobacteria</taxon>
        <taxon>Burkholderiales</taxon>
        <taxon>Burkholderiaceae</taxon>
        <taxon>Pandoraea</taxon>
    </lineage>
</organism>
<dbReference type="PANTHER" id="PTHR43357:SF4">
    <property type="entry name" value="INNER MEMBRANE ABC TRANSPORTER PERMEASE PROTEIN YDCV"/>
    <property type="match status" value="1"/>
</dbReference>
<name>A0A5E4ZN07_9BURK</name>
<keyword evidence="6 8" id="KW-1133">Transmembrane helix</keyword>
<evidence type="ECO:0000256" key="5">
    <source>
        <dbReference type="ARBA" id="ARBA00022692"/>
    </source>
</evidence>
<dbReference type="Proteomes" id="UP000414136">
    <property type="component" value="Unassembled WGS sequence"/>
</dbReference>
<dbReference type="Pfam" id="PF00528">
    <property type="entry name" value="BPD_transp_1"/>
    <property type="match status" value="1"/>
</dbReference>
<dbReference type="AlphaFoldDB" id="A0A5E4ZN07"/>
<dbReference type="InterPro" id="IPR035906">
    <property type="entry name" value="MetI-like_sf"/>
</dbReference>
<keyword evidence="2 8" id="KW-0813">Transport</keyword>
<keyword evidence="5 8" id="KW-0812">Transmembrane</keyword>
<feature type="transmembrane region" description="Helical" evidence="8">
    <location>
        <begin position="59"/>
        <end position="81"/>
    </location>
</feature>
<keyword evidence="7 8" id="KW-0472">Membrane</keyword>
<evidence type="ECO:0000256" key="9">
    <source>
        <dbReference type="SAM" id="MobiDB-lite"/>
    </source>
</evidence>
<dbReference type="GO" id="GO:0055085">
    <property type="term" value="P:transmembrane transport"/>
    <property type="evidence" value="ECO:0007669"/>
    <property type="project" value="InterPro"/>
</dbReference>
<keyword evidence="12" id="KW-1185">Reference proteome</keyword>
<feature type="transmembrane region" description="Helical" evidence="8">
    <location>
        <begin position="101"/>
        <end position="124"/>
    </location>
</feature>
<evidence type="ECO:0000256" key="8">
    <source>
        <dbReference type="RuleBase" id="RU363032"/>
    </source>
</evidence>
<feature type="transmembrane region" description="Helical" evidence="8">
    <location>
        <begin position="136"/>
        <end position="160"/>
    </location>
</feature>
<feature type="domain" description="ABC transmembrane type-1" evidence="10">
    <location>
        <begin position="101"/>
        <end position="309"/>
    </location>
</feature>
<evidence type="ECO:0000313" key="12">
    <source>
        <dbReference type="Proteomes" id="UP000414136"/>
    </source>
</evidence>
<keyword evidence="4" id="KW-0997">Cell inner membrane</keyword>
<sequence>MSRGTSGTSGTWDTPDTMNSVHASTRRDDTPRTGGSNEPPATRRAGVAPRGWVRRFGGLPAALVLTLGFGLPLAALVVAAFERHGAAFRAIALDPLIRDAFVNSLALAVGAGTASLVVGAFIAITLARQTPRRRRLWLAAMGVPLAFSGLVIAYGFILAFGRSGFVTMTLAPLGADPVRLGALIYTAPGLVAAYAYYLIPRVALMVYPAIANLDRRPIEAALTLGATPLRAIVDVALRELWPTLAAAWCLVTAIALGTYGTALALAGTQINILPLLMFLKMSDGQTDFPQAAALSLVLMAVCSGVLALGECLVRRHPE</sequence>
<accession>A0A5E4ZN07</accession>
<evidence type="ECO:0000256" key="1">
    <source>
        <dbReference type="ARBA" id="ARBA00004429"/>
    </source>
</evidence>
<feature type="transmembrane region" description="Helical" evidence="8">
    <location>
        <begin position="180"/>
        <end position="199"/>
    </location>
</feature>
<dbReference type="CDD" id="cd06261">
    <property type="entry name" value="TM_PBP2"/>
    <property type="match status" value="1"/>
</dbReference>
<evidence type="ECO:0000256" key="7">
    <source>
        <dbReference type="ARBA" id="ARBA00023136"/>
    </source>
</evidence>
<dbReference type="InterPro" id="IPR000515">
    <property type="entry name" value="MetI-like"/>
</dbReference>
<dbReference type="SUPFAM" id="SSF161098">
    <property type="entry name" value="MetI-like"/>
    <property type="match status" value="1"/>
</dbReference>
<evidence type="ECO:0000313" key="11">
    <source>
        <dbReference type="EMBL" id="VVE61802.1"/>
    </source>
</evidence>
<dbReference type="PROSITE" id="PS50928">
    <property type="entry name" value="ABC_TM1"/>
    <property type="match status" value="1"/>
</dbReference>
<evidence type="ECO:0000256" key="4">
    <source>
        <dbReference type="ARBA" id="ARBA00022519"/>
    </source>
</evidence>
<proteinExistence type="inferred from homology"/>
<gene>
    <name evidence="11" type="ORF">PCA31118_00778</name>
</gene>
<evidence type="ECO:0000256" key="6">
    <source>
        <dbReference type="ARBA" id="ARBA00022989"/>
    </source>
</evidence>
<dbReference type="PANTHER" id="PTHR43357">
    <property type="entry name" value="INNER MEMBRANE ABC TRANSPORTER PERMEASE PROTEIN YDCV"/>
    <property type="match status" value="1"/>
</dbReference>
<evidence type="ECO:0000259" key="10">
    <source>
        <dbReference type="PROSITE" id="PS50928"/>
    </source>
</evidence>
<evidence type="ECO:0000256" key="2">
    <source>
        <dbReference type="ARBA" id="ARBA00022448"/>
    </source>
</evidence>
<dbReference type="EMBL" id="CABPSQ010000001">
    <property type="protein sequence ID" value="VVE61802.1"/>
    <property type="molecule type" value="Genomic_DNA"/>
</dbReference>
<comment type="subcellular location">
    <subcellularLocation>
        <location evidence="1">Cell inner membrane</location>
        <topology evidence="1">Multi-pass membrane protein</topology>
    </subcellularLocation>
    <subcellularLocation>
        <location evidence="8">Cell membrane</location>
        <topology evidence="8">Multi-pass membrane protein</topology>
    </subcellularLocation>
</comment>
<reference evidence="11 12" key="1">
    <citation type="submission" date="2019-08" db="EMBL/GenBank/DDBJ databases">
        <authorList>
            <person name="Peeters C."/>
        </authorList>
    </citation>
    <scope>NUCLEOTIDE SEQUENCE [LARGE SCALE GENOMIC DNA]</scope>
    <source>
        <strain evidence="11 12">LMG 31118</strain>
    </source>
</reference>
<feature type="region of interest" description="Disordered" evidence="9">
    <location>
        <begin position="1"/>
        <end position="46"/>
    </location>
</feature>